<dbReference type="SUPFAM" id="SSF56784">
    <property type="entry name" value="HAD-like"/>
    <property type="match status" value="1"/>
</dbReference>
<keyword evidence="2" id="KW-1185">Reference proteome</keyword>
<comment type="caution">
    <text evidence="1">The sequence shown here is derived from an EMBL/GenBank/DDBJ whole genome shotgun (WGS) entry which is preliminary data.</text>
</comment>
<protein>
    <submittedName>
        <fullName evidence="1">HAD family hydrolase</fullName>
        <ecNumber evidence="1">3.1.3.-</ecNumber>
    </submittedName>
</protein>
<dbReference type="InterPro" id="IPR023214">
    <property type="entry name" value="HAD_sf"/>
</dbReference>
<name>A0ABV6JFJ5_9BACL</name>
<evidence type="ECO:0000313" key="2">
    <source>
        <dbReference type="Proteomes" id="UP001589818"/>
    </source>
</evidence>
<proteinExistence type="predicted"/>
<dbReference type="PANTHER" id="PTHR43434">
    <property type="entry name" value="PHOSPHOGLYCOLATE PHOSPHATASE"/>
    <property type="match status" value="1"/>
</dbReference>
<dbReference type="InterPro" id="IPR036412">
    <property type="entry name" value="HAD-like_sf"/>
</dbReference>
<dbReference type="EC" id="3.1.3.-" evidence="1"/>
<dbReference type="GO" id="GO:0016787">
    <property type="term" value="F:hydrolase activity"/>
    <property type="evidence" value="ECO:0007669"/>
    <property type="project" value="UniProtKB-KW"/>
</dbReference>
<dbReference type="RefSeq" id="WP_204815826.1">
    <property type="nucleotide sequence ID" value="NZ_JANHOF010000001.1"/>
</dbReference>
<dbReference type="Pfam" id="PF00702">
    <property type="entry name" value="Hydrolase"/>
    <property type="match status" value="1"/>
</dbReference>
<evidence type="ECO:0000313" key="1">
    <source>
        <dbReference type="EMBL" id="MFC0394647.1"/>
    </source>
</evidence>
<reference evidence="1 2" key="1">
    <citation type="submission" date="2024-09" db="EMBL/GenBank/DDBJ databases">
        <authorList>
            <person name="Sun Q."/>
            <person name="Mori K."/>
        </authorList>
    </citation>
    <scope>NUCLEOTIDE SEQUENCE [LARGE SCALE GENOMIC DNA]</scope>
    <source>
        <strain evidence="1 2">CCM 4839</strain>
    </source>
</reference>
<dbReference type="PANTHER" id="PTHR43434:SF1">
    <property type="entry name" value="PHOSPHOGLYCOLATE PHOSPHATASE"/>
    <property type="match status" value="1"/>
</dbReference>
<dbReference type="Proteomes" id="UP001589818">
    <property type="component" value="Unassembled WGS sequence"/>
</dbReference>
<sequence length="299" mass="34631">MMSEQWLSAIKVIVFDMDGTLYQEDTYMERYIRYLLEETDHELEADAAVHVGKAIRSGVHPFQFGHFYHMQDDMVLVRQDGAFVHGLSWEGAALADLDGRLSHESMSDLIHIGDPWCIAAVIAHKYRIPEQKLKQAFQRVRKEMICEPYRFPFRSELFQALEELDAVERKVVMTNTYLESGLEFLHYMQIHHVFDEVHCGAEKPDGIARYMESLIQQGYQPHEILSIGDNTWNDLHPVKRLGGRTCFISPYKSVDTETWDLRLTTLEELEMLLLSIQQVKRNAVTSPVEYTSEANFAAK</sequence>
<dbReference type="CDD" id="cd01427">
    <property type="entry name" value="HAD_like"/>
    <property type="match status" value="1"/>
</dbReference>
<dbReference type="Gene3D" id="3.40.50.1000">
    <property type="entry name" value="HAD superfamily/HAD-like"/>
    <property type="match status" value="1"/>
</dbReference>
<organism evidence="1 2">
    <name type="scientific">Paenibacillus mendelii</name>
    <dbReference type="NCBI Taxonomy" id="206163"/>
    <lineage>
        <taxon>Bacteria</taxon>
        <taxon>Bacillati</taxon>
        <taxon>Bacillota</taxon>
        <taxon>Bacilli</taxon>
        <taxon>Bacillales</taxon>
        <taxon>Paenibacillaceae</taxon>
        <taxon>Paenibacillus</taxon>
    </lineage>
</organism>
<dbReference type="EMBL" id="JBHLVF010000041">
    <property type="protein sequence ID" value="MFC0394647.1"/>
    <property type="molecule type" value="Genomic_DNA"/>
</dbReference>
<gene>
    <name evidence="1" type="ORF">ACFFJ8_25215</name>
</gene>
<accession>A0ABV6JFJ5</accession>
<dbReference type="InterPro" id="IPR050155">
    <property type="entry name" value="HAD-like_hydrolase_sf"/>
</dbReference>
<keyword evidence="1" id="KW-0378">Hydrolase</keyword>